<accession>A0AA38IXZ6</accession>
<organism evidence="1 2">
    <name type="scientific">Zophobas morio</name>
    <dbReference type="NCBI Taxonomy" id="2755281"/>
    <lineage>
        <taxon>Eukaryota</taxon>
        <taxon>Metazoa</taxon>
        <taxon>Ecdysozoa</taxon>
        <taxon>Arthropoda</taxon>
        <taxon>Hexapoda</taxon>
        <taxon>Insecta</taxon>
        <taxon>Pterygota</taxon>
        <taxon>Neoptera</taxon>
        <taxon>Endopterygota</taxon>
        <taxon>Coleoptera</taxon>
        <taxon>Polyphaga</taxon>
        <taxon>Cucujiformia</taxon>
        <taxon>Tenebrionidae</taxon>
        <taxon>Zophobas</taxon>
    </lineage>
</organism>
<dbReference type="EMBL" id="JALNTZ010000001">
    <property type="protein sequence ID" value="KAJ3665657.1"/>
    <property type="molecule type" value="Genomic_DNA"/>
</dbReference>
<protein>
    <submittedName>
        <fullName evidence="1">Uncharacterized protein</fullName>
    </submittedName>
</protein>
<gene>
    <name evidence="1" type="ORF">Zmor_001144</name>
</gene>
<name>A0AA38IXZ6_9CUCU</name>
<dbReference type="Proteomes" id="UP001168821">
    <property type="component" value="Unassembled WGS sequence"/>
</dbReference>
<evidence type="ECO:0000313" key="1">
    <source>
        <dbReference type="EMBL" id="KAJ3665657.1"/>
    </source>
</evidence>
<reference evidence="1" key="1">
    <citation type="journal article" date="2023" name="G3 (Bethesda)">
        <title>Whole genome assemblies of Zophobas morio and Tenebrio molitor.</title>
        <authorList>
            <person name="Kaur S."/>
            <person name="Stinson S.A."/>
            <person name="diCenzo G.C."/>
        </authorList>
    </citation>
    <scope>NUCLEOTIDE SEQUENCE</scope>
    <source>
        <strain evidence="1">QUZm001</strain>
    </source>
</reference>
<sequence>MYLPIAILPCEFATPPPWLIPALRPDTTLLQFPKTNTPASVIQTEFHTLQAAFSDSTFLYTDASKSVKASSVQPSLGLPYADYYGYHLQLVCSRANSTLSSKPATLSPR</sequence>
<evidence type="ECO:0000313" key="2">
    <source>
        <dbReference type="Proteomes" id="UP001168821"/>
    </source>
</evidence>
<comment type="caution">
    <text evidence="1">The sequence shown here is derived from an EMBL/GenBank/DDBJ whole genome shotgun (WGS) entry which is preliminary data.</text>
</comment>
<dbReference type="AlphaFoldDB" id="A0AA38IXZ6"/>
<proteinExistence type="predicted"/>
<keyword evidence="2" id="KW-1185">Reference proteome</keyword>